<dbReference type="PANTHER" id="PTHR47074">
    <property type="entry name" value="BNAC02G40300D PROTEIN"/>
    <property type="match status" value="1"/>
</dbReference>
<dbReference type="InterPro" id="IPR044730">
    <property type="entry name" value="RNase_H-like_dom_plant"/>
</dbReference>
<accession>A0A803PD31</accession>
<dbReference type="Gene3D" id="3.30.420.10">
    <property type="entry name" value="Ribonuclease H-like superfamily/Ribonuclease H"/>
    <property type="match status" value="1"/>
</dbReference>
<sequence length="441" mass="50104">MWKVGNGCSIRTLQDPWIPEIKFPCLRSNDMPHVNTISFFIDDQGFWNRDKLYHYFDDFSASSILKVPIGGLQRDDTLVWNHEASGIFSVKSAYHLANSASLPPSSSNPSFFTAWWKTLWNLNLPPKVKNFSWRVYHHILPVAINLFLRKTIPHPCCSICRNPTETVTHALLDCPRAAKIWKASPLRSFYVSNQHVDVKKFMLNGFDQLSKENLILLLTTMWAIWNFRNKKLFANSNMAPVDVVAWINSFISDYQEAVCNVKRYRTVQTLHVSGIEKTVPQNCYRLNMDAALCAEQSKLGFGAVIKDWRGNLVAGLSIPTAGNFQPLMAEALALRAGLIWCHHIKIPLAVVETDSKLLVDKVHGQKSDLSALSDVVEDIRSSLSLFPNVGLRHVNRKLNCNAHRLARRALGQDEELCWNVLVPALYLLSLKPFMSKKKSLY</sequence>
<reference evidence="3" key="2">
    <citation type="submission" date="2021-03" db="UniProtKB">
        <authorList>
            <consortium name="EnsemblPlants"/>
        </authorList>
    </citation>
    <scope>IDENTIFICATION</scope>
</reference>
<dbReference type="GO" id="GO:0004523">
    <property type="term" value="F:RNA-DNA hybrid ribonuclease activity"/>
    <property type="evidence" value="ECO:0007669"/>
    <property type="project" value="InterPro"/>
</dbReference>
<protein>
    <submittedName>
        <fullName evidence="3">Uncharacterized protein</fullName>
    </submittedName>
</protein>
<dbReference type="Gramene" id="evm.model.04.1443">
    <property type="protein sequence ID" value="cds.evm.model.04.1443"/>
    <property type="gene ID" value="evm.TU.04.1443"/>
</dbReference>
<keyword evidence="4" id="KW-1185">Reference proteome</keyword>
<dbReference type="EMBL" id="UZAU01000389">
    <property type="status" value="NOT_ANNOTATED_CDS"/>
    <property type="molecule type" value="Genomic_DNA"/>
</dbReference>
<dbReference type="OMA" id="SVAWRAC"/>
<dbReference type="AlphaFoldDB" id="A0A803PD31"/>
<dbReference type="Pfam" id="PF13456">
    <property type="entry name" value="RVT_3"/>
    <property type="match status" value="1"/>
</dbReference>
<dbReference type="InterPro" id="IPR036397">
    <property type="entry name" value="RNaseH_sf"/>
</dbReference>
<evidence type="ECO:0000313" key="3">
    <source>
        <dbReference type="EnsemblPlants" id="cds.evm.model.04.1443"/>
    </source>
</evidence>
<organism evidence="3 4">
    <name type="scientific">Cannabis sativa</name>
    <name type="common">Hemp</name>
    <name type="synonym">Marijuana</name>
    <dbReference type="NCBI Taxonomy" id="3483"/>
    <lineage>
        <taxon>Eukaryota</taxon>
        <taxon>Viridiplantae</taxon>
        <taxon>Streptophyta</taxon>
        <taxon>Embryophyta</taxon>
        <taxon>Tracheophyta</taxon>
        <taxon>Spermatophyta</taxon>
        <taxon>Magnoliopsida</taxon>
        <taxon>eudicotyledons</taxon>
        <taxon>Gunneridae</taxon>
        <taxon>Pentapetalae</taxon>
        <taxon>rosids</taxon>
        <taxon>fabids</taxon>
        <taxon>Rosales</taxon>
        <taxon>Cannabaceae</taxon>
        <taxon>Cannabis</taxon>
    </lineage>
</organism>
<dbReference type="GO" id="GO:0003676">
    <property type="term" value="F:nucleic acid binding"/>
    <property type="evidence" value="ECO:0007669"/>
    <property type="project" value="InterPro"/>
</dbReference>
<dbReference type="InterPro" id="IPR002156">
    <property type="entry name" value="RNaseH_domain"/>
</dbReference>
<evidence type="ECO:0000259" key="2">
    <source>
        <dbReference type="Pfam" id="PF13966"/>
    </source>
</evidence>
<reference evidence="3" key="1">
    <citation type="submission" date="2018-11" db="EMBL/GenBank/DDBJ databases">
        <authorList>
            <person name="Grassa J C."/>
        </authorList>
    </citation>
    <scope>NUCLEOTIDE SEQUENCE [LARGE SCALE GENOMIC DNA]</scope>
</reference>
<dbReference type="EnsemblPlants" id="evm.model.04.1443">
    <property type="protein sequence ID" value="cds.evm.model.04.1443"/>
    <property type="gene ID" value="evm.TU.04.1443"/>
</dbReference>
<dbReference type="SUPFAM" id="SSF53098">
    <property type="entry name" value="Ribonuclease H-like"/>
    <property type="match status" value="1"/>
</dbReference>
<dbReference type="CDD" id="cd06222">
    <property type="entry name" value="RNase_H_like"/>
    <property type="match status" value="1"/>
</dbReference>
<evidence type="ECO:0000259" key="1">
    <source>
        <dbReference type="Pfam" id="PF13456"/>
    </source>
</evidence>
<name>A0A803PD31_CANSA</name>
<dbReference type="Pfam" id="PF13966">
    <property type="entry name" value="zf-RVT"/>
    <property type="match status" value="1"/>
</dbReference>
<proteinExistence type="predicted"/>
<dbReference type="InterPro" id="IPR026960">
    <property type="entry name" value="RVT-Znf"/>
</dbReference>
<dbReference type="InterPro" id="IPR052929">
    <property type="entry name" value="RNase_H-like_EbsB-rel"/>
</dbReference>
<dbReference type="PANTHER" id="PTHR47074:SF11">
    <property type="entry name" value="REVERSE TRANSCRIPTASE-LIKE PROTEIN"/>
    <property type="match status" value="1"/>
</dbReference>
<dbReference type="InterPro" id="IPR012337">
    <property type="entry name" value="RNaseH-like_sf"/>
</dbReference>
<feature type="domain" description="Reverse transcriptase zinc-binding" evidence="2">
    <location>
        <begin position="88"/>
        <end position="181"/>
    </location>
</feature>
<evidence type="ECO:0000313" key="4">
    <source>
        <dbReference type="Proteomes" id="UP000596661"/>
    </source>
</evidence>
<feature type="domain" description="RNase H type-1" evidence="1">
    <location>
        <begin position="287"/>
        <end position="409"/>
    </location>
</feature>
<dbReference type="Proteomes" id="UP000596661">
    <property type="component" value="Chromosome 4"/>
</dbReference>